<accession>A0A2U8WM82</accession>
<dbReference type="NCBIfam" id="TIGR02817">
    <property type="entry name" value="adh_fam_1"/>
    <property type="match status" value="1"/>
</dbReference>
<keyword evidence="1" id="KW-0521">NADP</keyword>
<dbReference type="CDD" id="cd08252">
    <property type="entry name" value="AL_MDR"/>
    <property type="match status" value="1"/>
</dbReference>
<comment type="similarity">
    <text evidence="2">Belongs to the zinc-containing alcohol dehydrogenase family. Quinone oxidoreductase subfamily.</text>
</comment>
<dbReference type="SUPFAM" id="SSF51735">
    <property type="entry name" value="NAD(P)-binding Rossmann-fold domains"/>
    <property type="match status" value="1"/>
</dbReference>
<dbReference type="InterPro" id="IPR020843">
    <property type="entry name" value="ER"/>
</dbReference>
<evidence type="ECO:0000256" key="1">
    <source>
        <dbReference type="ARBA" id="ARBA00022857"/>
    </source>
</evidence>
<organism evidence="4 5">
    <name type="scientific">Methylobacterium terrae</name>
    <dbReference type="NCBI Taxonomy" id="2202827"/>
    <lineage>
        <taxon>Bacteria</taxon>
        <taxon>Pseudomonadati</taxon>
        <taxon>Pseudomonadota</taxon>
        <taxon>Alphaproteobacteria</taxon>
        <taxon>Hyphomicrobiales</taxon>
        <taxon>Methylobacteriaceae</taxon>
        <taxon>Methylobacterium</taxon>
    </lineage>
</organism>
<dbReference type="InterPro" id="IPR014182">
    <property type="entry name" value="ADH_Zn_typ-1"/>
</dbReference>
<evidence type="ECO:0000259" key="3">
    <source>
        <dbReference type="SMART" id="SM00829"/>
    </source>
</evidence>
<evidence type="ECO:0000256" key="2">
    <source>
        <dbReference type="RuleBase" id="RU364000"/>
    </source>
</evidence>
<keyword evidence="2" id="KW-0560">Oxidoreductase</keyword>
<dbReference type="Pfam" id="PF08240">
    <property type="entry name" value="ADH_N"/>
    <property type="match status" value="1"/>
</dbReference>
<dbReference type="SMART" id="SM00829">
    <property type="entry name" value="PKS_ER"/>
    <property type="match status" value="1"/>
</dbReference>
<protein>
    <recommendedName>
        <fullName evidence="2">Zinc-type alcohol dehydrogenase-like protein</fullName>
    </recommendedName>
</protein>
<dbReference type="InterPro" id="IPR011032">
    <property type="entry name" value="GroES-like_sf"/>
</dbReference>
<dbReference type="OrthoDB" id="9785812at2"/>
<dbReference type="GO" id="GO:0016491">
    <property type="term" value="F:oxidoreductase activity"/>
    <property type="evidence" value="ECO:0007669"/>
    <property type="project" value="UniProtKB-KW"/>
</dbReference>
<dbReference type="Proteomes" id="UP000245444">
    <property type="component" value="Chromosome"/>
</dbReference>
<keyword evidence="5" id="KW-1185">Reference proteome</keyword>
<dbReference type="GO" id="GO:0008270">
    <property type="term" value="F:zinc ion binding"/>
    <property type="evidence" value="ECO:0007669"/>
    <property type="project" value="InterPro"/>
</dbReference>
<keyword evidence="2" id="KW-0479">Metal-binding</keyword>
<reference evidence="4 5" key="1">
    <citation type="submission" date="2018-05" db="EMBL/GenBank/DDBJ databases">
        <title>Complete Genome Sequence of Methylobacterium sp. 17Sr1-28.</title>
        <authorList>
            <person name="Srinivasan S."/>
        </authorList>
    </citation>
    <scope>NUCLEOTIDE SEQUENCE [LARGE SCALE GENOMIC DNA]</scope>
    <source>
        <strain evidence="4 5">17Sr1-28</strain>
    </source>
</reference>
<keyword evidence="2" id="KW-0862">Zinc</keyword>
<dbReference type="InterPro" id="IPR036291">
    <property type="entry name" value="NAD(P)-bd_dom_sf"/>
</dbReference>
<feature type="domain" description="Enoyl reductase (ER)" evidence="3">
    <location>
        <begin position="16"/>
        <end position="334"/>
    </location>
</feature>
<dbReference type="PANTHER" id="PTHR44154:SF1">
    <property type="entry name" value="QUINONE OXIDOREDUCTASE"/>
    <property type="match status" value="1"/>
</dbReference>
<evidence type="ECO:0000313" key="4">
    <source>
        <dbReference type="EMBL" id="AWN47375.1"/>
    </source>
</evidence>
<dbReference type="Gene3D" id="3.90.180.10">
    <property type="entry name" value="Medium-chain alcohol dehydrogenases, catalytic domain"/>
    <property type="match status" value="1"/>
</dbReference>
<gene>
    <name evidence="4" type="ORF">DK419_14500</name>
</gene>
<name>A0A2U8WM82_9HYPH</name>
<dbReference type="Gene3D" id="3.40.50.720">
    <property type="entry name" value="NAD(P)-binding Rossmann-like Domain"/>
    <property type="match status" value="1"/>
</dbReference>
<evidence type="ECO:0000313" key="5">
    <source>
        <dbReference type="Proteomes" id="UP000245444"/>
    </source>
</evidence>
<dbReference type="EMBL" id="CP029553">
    <property type="protein sequence ID" value="AWN47375.1"/>
    <property type="molecule type" value="Genomic_DNA"/>
</dbReference>
<dbReference type="Pfam" id="PF13602">
    <property type="entry name" value="ADH_zinc_N_2"/>
    <property type="match status" value="1"/>
</dbReference>
<dbReference type="AlphaFoldDB" id="A0A2U8WM82"/>
<dbReference type="KEGG" id="mtea:DK419_14500"/>
<dbReference type="SUPFAM" id="SSF50129">
    <property type="entry name" value="GroES-like"/>
    <property type="match status" value="1"/>
</dbReference>
<dbReference type="InterPro" id="IPR013154">
    <property type="entry name" value="ADH-like_N"/>
</dbReference>
<sequence length="338" mass="35730">MRAVGYQTSLPIEDEAALRDITLPRPEPTGRDLLVEVRAVSVNPVDTKVRRRAAPEAGGWKVLGWDAAGIVVAAGPEATRFRPGDAVYYAGALERPGTNAEFHLVDERIVGTKPASLSFAEAAALPLTAITAWETLFDRLDVRKPVPGAAEAVLIVGGAGGVGSIATQLARQLTDLTVIATASRPETRDWCRELGAHHVVDHGASLAQGVAALGLGAPGLVFSTTHTDTHLAGIAELIAPQGRLALIDDPAVLDVSILKRKSLSLHWEFMFTRPMFGTVDVAAQGALLDEVARLVEAGRLRTTLAEHFGPITAANLRRAHALLESGRAKGKIVLEGFA</sequence>
<dbReference type="PANTHER" id="PTHR44154">
    <property type="entry name" value="QUINONE OXIDOREDUCTASE"/>
    <property type="match status" value="1"/>
</dbReference>
<dbReference type="InterPro" id="IPR051603">
    <property type="entry name" value="Zinc-ADH_QOR/CCCR"/>
</dbReference>
<proteinExistence type="inferred from homology"/>
<dbReference type="RefSeq" id="WP_109959702.1">
    <property type="nucleotide sequence ID" value="NZ_CP029553.1"/>
</dbReference>